<dbReference type="InterPro" id="IPR001791">
    <property type="entry name" value="Laminin_G"/>
</dbReference>
<dbReference type="InterPro" id="IPR000742">
    <property type="entry name" value="EGF"/>
</dbReference>
<dbReference type="SUPFAM" id="SSF49899">
    <property type="entry name" value="Concanavalin A-like lectins/glucanases"/>
    <property type="match status" value="3"/>
</dbReference>
<dbReference type="GO" id="GO:0016020">
    <property type="term" value="C:membrane"/>
    <property type="evidence" value="ECO:0007669"/>
    <property type="project" value="UniProtKB-SubCell"/>
</dbReference>
<evidence type="ECO:0000256" key="3">
    <source>
        <dbReference type="SAM" id="MobiDB-lite"/>
    </source>
</evidence>
<evidence type="ECO:0000259" key="5">
    <source>
        <dbReference type="PROSITE" id="PS50025"/>
    </source>
</evidence>
<keyword evidence="4" id="KW-1133">Transmembrane helix</keyword>
<keyword evidence="2" id="KW-0245">EGF-like domain</keyword>
<comment type="caution">
    <text evidence="7">The sequence shown here is derived from an EMBL/GenBank/DDBJ whole genome shotgun (WGS) entry which is preliminary data.</text>
</comment>
<dbReference type="SMART" id="SM00282">
    <property type="entry name" value="LamG"/>
    <property type="match status" value="3"/>
</dbReference>
<dbReference type="EMBL" id="CALNXJ010000012">
    <property type="protein sequence ID" value="CAH3111291.1"/>
    <property type="molecule type" value="Genomic_DNA"/>
</dbReference>
<evidence type="ECO:0000313" key="7">
    <source>
        <dbReference type="EMBL" id="CAH3111291.1"/>
    </source>
</evidence>
<feature type="transmembrane region" description="Helical" evidence="4">
    <location>
        <begin position="683"/>
        <end position="707"/>
    </location>
</feature>
<evidence type="ECO:0000256" key="2">
    <source>
        <dbReference type="PROSITE-ProRule" id="PRU00076"/>
    </source>
</evidence>
<keyword evidence="1" id="KW-1015">Disulfide bond</keyword>
<dbReference type="PANTHER" id="PTHR15036:SF49">
    <property type="entry name" value="AXOTACTIN"/>
    <property type="match status" value="1"/>
</dbReference>
<feature type="region of interest" description="Disordered" evidence="3">
    <location>
        <begin position="618"/>
        <end position="666"/>
    </location>
</feature>
<accession>A0AAU9WE83</accession>
<dbReference type="Pfam" id="PF02210">
    <property type="entry name" value="Laminin_G_2"/>
    <property type="match status" value="3"/>
</dbReference>
<evidence type="ECO:0000259" key="6">
    <source>
        <dbReference type="PROSITE" id="PS50026"/>
    </source>
</evidence>
<feature type="compositionally biased region" description="Polar residues" evidence="3">
    <location>
        <begin position="729"/>
        <end position="744"/>
    </location>
</feature>
<protein>
    <submittedName>
        <fullName evidence="7">Uncharacterized protein</fullName>
    </submittedName>
</protein>
<feature type="domain" description="Laminin G" evidence="5">
    <location>
        <begin position="417"/>
        <end position="614"/>
    </location>
</feature>
<dbReference type="Proteomes" id="UP001159428">
    <property type="component" value="Unassembled WGS sequence"/>
</dbReference>
<dbReference type="AlphaFoldDB" id="A0AAU9WE83"/>
<feature type="domain" description="EGF-like" evidence="6">
    <location>
        <begin position="376"/>
        <end position="414"/>
    </location>
</feature>
<dbReference type="PROSITE" id="PS50025">
    <property type="entry name" value="LAM_G_DOMAIN"/>
    <property type="match status" value="3"/>
</dbReference>
<organism evidence="7 8">
    <name type="scientific">Pocillopora meandrina</name>
    <dbReference type="NCBI Taxonomy" id="46732"/>
    <lineage>
        <taxon>Eukaryota</taxon>
        <taxon>Metazoa</taxon>
        <taxon>Cnidaria</taxon>
        <taxon>Anthozoa</taxon>
        <taxon>Hexacorallia</taxon>
        <taxon>Scleractinia</taxon>
        <taxon>Astrocoeniina</taxon>
        <taxon>Pocilloporidae</taxon>
        <taxon>Pocillopora</taxon>
    </lineage>
</organism>
<evidence type="ECO:0000256" key="4">
    <source>
        <dbReference type="SAM" id="Phobius"/>
    </source>
</evidence>
<feature type="region of interest" description="Disordered" evidence="3">
    <location>
        <begin position="717"/>
        <end position="765"/>
    </location>
</feature>
<dbReference type="CDD" id="cd00110">
    <property type="entry name" value="LamG"/>
    <property type="match status" value="3"/>
</dbReference>
<keyword evidence="4" id="KW-0472">Membrane</keyword>
<feature type="domain" description="Laminin G" evidence="5">
    <location>
        <begin position="1"/>
        <end position="169"/>
    </location>
</feature>
<dbReference type="InterPro" id="IPR013320">
    <property type="entry name" value="ConA-like_dom_sf"/>
</dbReference>
<dbReference type="PROSITE" id="PS50026">
    <property type="entry name" value="EGF_3"/>
    <property type="match status" value="1"/>
</dbReference>
<keyword evidence="4" id="KW-0812">Transmembrane</keyword>
<name>A0AAU9WE83_9CNID</name>
<evidence type="ECO:0000313" key="8">
    <source>
        <dbReference type="Proteomes" id="UP001159428"/>
    </source>
</evidence>
<reference evidence="7 8" key="1">
    <citation type="submission" date="2022-05" db="EMBL/GenBank/DDBJ databases">
        <authorList>
            <consortium name="Genoscope - CEA"/>
            <person name="William W."/>
        </authorList>
    </citation>
    <scope>NUCLEOTIDE SEQUENCE [LARGE SCALE GENOMIC DNA]</scope>
</reference>
<dbReference type="Gene3D" id="2.60.120.200">
    <property type="match status" value="3"/>
</dbReference>
<proteinExistence type="predicted"/>
<comment type="caution">
    <text evidence="2">Lacks conserved residue(s) required for the propagation of feature annotation.</text>
</comment>
<dbReference type="Gene3D" id="2.10.25.10">
    <property type="entry name" value="Laminin"/>
    <property type="match status" value="1"/>
</dbReference>
<feature type="domain" description="Laminin G" evidence="5">
    <location>
        <begin position="174"/>
        <end position="375"/>
    </location>
</feature>
<gene>
    <name evidence="7" type="ORF">PMEA_00004029</name>
</gene>
<dbReference type="PANTHER" id="PTHR15036">
    <property type="entry name" value="PIKACHURIN-LIKE PROTEIN"/>
    <property type="match status" value="1"/>
</dbReference>
<sequence length="765" mass="85935">MSRRSELQFYFKTGATRSALLLYQDNKIKNTDNDFLEMSLNSDGYVQLYVRGNRCFPEKRTIRQNFTDDTWHLVTIARNSFHLNFSVDDITAETISCVAPPQLSGFDGKAINSLYIGGIPFLDSQGDPTLKAWSLTGLFQKVAAMLVRGIFFLLSYVLSSTSPSVSRAAGESGGYYFFGEVTSHAEYEPWNWLANATLQFYFKTWSKSKMMMFYQEEKTHGQHMDLFLIKGKLRLRVKMGRNMISIQKRFIEDKVDFADSGWHEVKIELFGSEIRFFVNSTDGNVYSADPIPYTEYNPSTTSHQNIESLLIAGLPFRKGFKGSEMSYPSFFYEFYRGNPLSFQGCIGNIRFNRIPNGRLEQARLRTPPRGAVDNCTGACAERTQRCSNGGRCVDHIKYSECDCTGIGYEGGSCEIRSTTVYIKEKGHISYSLGIDSPLRSTERNTLDFLFLTNKATDGVFFYMRGNKDHLLVELVNGRVRAQANVGGDTIEVQSDKSSLNDSCWHFVEVKRRRSRLTLIVDKVRTSGNSSTKKFKELNLNNHSNVIYFGGGPAKKIREKSKSKTLSFNGYLQKFRFEGMDVLENALSNTNGFSGTEVNRISSSNTNLIDAQMNCKQPDDVSGDCSSDDDDSEICATSTPTPTAKLITTEPETSAPSRDPPGGPKTQATVVAEFRNPTPRPRGVSAWVIIVIVLGAMGIVFIVVFLLYRWNHRYSGSFKPSKNEEGQIQEPGSDSTEQQSRTYNQPAFFVYKPPLKKPTADSPVSI</sequence>
<keyword evidence="8" id="KW-1185">Reference proteome</keyword>
<evidence type="ECO:0000256" key="1">
    <source>
        <dbReference type="ARBA" id="ARBA00023157"/>
    </source>
</evidence>
<dbReference type="InterPro" id="IPR050372">
    <property type="entry name" value="Neurexin-related_CASP"/>
</dbReference>
<dbReference type="CDD" id="cd00054">
    <property type="entry name" value="EGF_CA"/>
    <property type="match status" value="1"/>
</dbReference>